<comment type="catalytic activity">
    <reaction evidence="9">
        <text>L-serine + acetyl-CoA = O-acetyl-L-serine + CoA</text>
        <dbReference type="Rhea" id="RHEA:24560"/>
        <dbReference type="ChEBI" id="CHEBI:33384"/>
        <dbReference type="ChEBI" id="CHEBI:57287"/>
        <dbReference type="ChEBI" id="CHEBI:57288"/>
        <dbReference type="ChEBI" id="CHEBI:58340"/>
        <dbReference type="EC" id="2.3.1.30"/>
    </reaction>
</comment>
<keyword evidence="7" id="KW-0198">Cysteine biosynthesis</keyword>
<evidence type="ECO:0000256" key="7">
    <source>
        <dbReference type="ARBA" id="ARBA00023192"/>
    </source>
</evidence>
<evidence type="ECO:0000256" key="8">
    <source>
        <dbReference type="ARBA" id="ARBA00023315"/>
    </source>
</evidence>
<dbReference type="InterPro" id="IPR042122">
    <property type="entry name" value="Ser_AcTrfase_N_sf"/>
</dbReference>
<evidence type="ECO:0000313" key="12">
    <source>
        <dbReference type="Proteomes" id="UP000599391"/>
    </source>
</evidence>
<dbReference type="InterPro" id="IPR056729">
    <property type="entry name" value="GMPPB_C"/>
</dbReference>
<protein>
    <recommendedName>
        <fullName evidence="4">Serine acetyltransferase</fullName>
        <ecNumber evidence="3">2.3.1.30</ecNumber>
    </recommendedName>
</protein>
<sequence length="335" mass="37564">MQVLNDFSWVVCKEIYKVLNDFMPSNSLFSTFEKEIITAQIYSLVWDDLCSFTERDPAARRSIEYVFRTYTCFKAVMYYRIANTLYYHTGDYEYKKPLLLQQLARRISEEAKVLTGVEIHPGAKIGSRFVIDHGTGTVIGETCEIGHDCYILQGVILGSTGIAANQAGKRHPTLGHKVEVGAFAKILGSVQIGDNVKISPGCIIRSDIPSKARVIVTNEYQIIKTEEPSNIEIYGVILKKNKELNIFGKGLRNTFLSLIDGENNEITNIAIQVIEKEDDQIKLYLKIIANKNQLKAEDIKIAISKNNSSITILNSLAVKNLLKYLINLAHLVGAQ</sequence>
<evidence type="ECO:0000256" key="4">
    <source>
        <dbReference type="ARBA" id="ARBA00018522"/>
    </source>
</evidence>
<dbReference type="GO" id="GO:0043886">
    <property type="term" value="F:structural constituent of carboxysome shell"/>
    <property type="evidence" value="ECO:0007669"/>
    <property type="project" value="UniProtKB-ARBA"/>
</dbReference>
<dbReference type="GO" id="GO:0170039">
    <property type="term" value="P:proteinogenic amino acid metabolic process"/>
    <property type="evidence" value="ECO:0007669"/>
    <property type="project" value="UniProtKB-ARBA"/>
</dbReference>
<name>A0A8J7L3G6_9CYAN</name>
<keyword evidence="5" id="KW-0028">Amino-acid biosynthesis</keyword>
<evidence type="ECO:0000259" key="10">
    <source>
        <dbReference type="Pfam" id="PF25087"/>
    </source>
</evidence>
<dbReference type="Pfam" id="PF25087">
    <property type="entry name" value="GMPPB_C"/>
    <property type="match status" value="1"/>
</dbReference>
<dbReference type="InterPro" id="IPR011004">
    <property type="entry name" value="Trimer_LpxA-like_sf"/>
</dbReference>
<dbReference type="Gene3D" id="2.160.10.10">
    <property type="entry name" value="Hexapeptide repeat proteins"/>
    <property type="match status" value="1"/>
</dbReference>
<dbReference type="InterPro" id="IPR045304">
    <property type="entry name" value="LbH_SAT"/>
</dbReference>
<evidence type="ECO:0000313" key="11">
    <source>
        <dbReference type="EMBL" id="MBH8554960.1"/>
    </source>
</evidence>
<dbReference type="CDD" id="cd03354">
    <property type="entry name" value="LbH_SAT"/>
    <property type="match status" value="1"/>
</dbReference>
<dbReference type="EC" id="2.3.1.30" evidence="3"/>
<reference evidence="11 12" key="1">
    <citation type="journal article" date="2021" name="Int. J. Syst. Evol. Microbiol.">
        <title>Amazonocrinis nigriterrae gen. nov., sp. nov., Atlanticothrix silvestris gen. nov., sp. nov. and Dendronalium phyllosphericum gen. nov., sp. nov., nostocacean cyanobacteria from Brazilian environments.</title>
        <authorList>
            <person name="Alvarenga D.O."/>
            <person name="Andreote A.P.D."/>
            <person name="Branco L.H.Z."/>
            <person name="Delbaje E."/>
            <person name="Cruz R.B."/>
            <person name="Varani A.M."/>
            <person name="Fiore M.F."/>
        </authorList>
    </citation>
    <scope>NUCLEOTIDE SEQUENCE [LARGE SCALE GENOMIC DNA]</scope>
    <source>
        <strain evidence="11 12">CENA357</strain>
    </source>
</reference>
<keyword evidence="12" id="KW-1185">Reference proteome</keyword>
<accession>A0A8J7L3G6</accession>
<dbReference type="EMBL" id="JAECZB010000086">
    <property type="protein sequence ID" value="MBH8554960.1"/>
    <property type="molecule type" value="Genomic_DNA"/>
</dbReference>
<dbReference type="GO" id="GO:0031470">
    <property type="term" value="C:carboxysome"/>
    <property type="evidence" value="ECO:0007669"/>
    <property type="project" value="UniProtKB-ARBA"/>
</dbReference>
<evidence type="ECO:0000256" key="5">
    <source>
        <dbReference type="ARBA" id="ARBA00022605"/>
    </source>
</evidence>
<evidence type="ECO:0000256" key="3">
    <source>
        <dbReference type="ARBA" id="ARBA00013266"/>
    </source>
</evidence>
<gene>
    <name evidence="11" type="ORF">I8751_21945</name>
</gene>
<organism evidence="11 12">
    <name type="scientific">Atlanticothrix silvestris CENA357</name>
    <dbReference type="NCBI Taxonomy" id="1725252"/>
    <lineage>
        <taxon>Bacteria</taxon>
        <taxon>Bacillati</taxon>
        <taxon>Cyanobacteriota</taxon>
        <taxon>Cyanophyceae</taxon>
        <taxon>Nostocales</taxon>
        <taxon>Nodulariaceae</taxon>
        <taxon>Atlanticothrix</taxon>
        <taxon>Atlanticothrix silvestris</taxon>
    </lineage>
</organism>
<feature type="domain" description="Mannose-1-phosphate guanyltransferase C-terminal" evidence="10">
    <location>
        <begin position="117"/>
        <end position="209"/>
    </location>
</feature>
<dbReference type="PANTHER" id="PTHR42811">
    <property type="entry name" value="SERINE ACETYLTRANSFERASE"/>
    <property type="match status" value="1"/>
</dbReference>
<evidence type="ECO:0000256" key="9">
    <source>
        <dbReference type="ARBA" id="ARBA00049486"/>
    </source>
</evidence>
<comment type="caution">
    <text evidence="11">The sequence shown here is derived from an EMBL/GenBank/DDBJ whole genome shotgun (WGS) entry which is preliminary data.</text>
</comment>
<dbReference type="Gene3D" id="1.10.3130.10">
    <property type="entry name" value="serine acetyltransferase, domain 1"/>
    <property type="match status" value="1"/>
</dbReference>
<dbReference type="AlphaFoldDB" id="A0A8J7L3G6"/>
<dbReference type="GO" id="GO:0009001">
    <property type="term" value="F:serine O-acetyltransferase activity"/>
    <property type="evidence" value="ECO:0007669"/>
    <property type="project" value="UniProtKB-EC"/>
</dbReference>
<dbReference type="GO" id="GO:0019344">
    <property type="term" value="P:cysteine biosynthetic process"/>
    <property type="evidence" value="ECO:0007669"/>
    <property type="project" value="UniProtKB-KW"/>
</dbReference>
<evidence type="ECO:0000256" key="2">
    <source>
        <dbReference type="ARBA" id="ARBA00007274"/>
    </source>
</evidence>
<comment type="pathway">
    <text evidence="1">Amino-acid biosynthesis; L-cysteine biosynthesis; L-cysteine from L-serine: step 1/2.</text>
</comment>
<dbReference type="Proteomes" id="UP000599391">
    <property type="component" value="Unassembled WGS sequence"/>
</dbReference>
<dbReference type="SUPFAM" id="SSF51161">
    <property type="entry name" value="Trimeric LpxA-like enzymes"/>
    <property type="match status" value="1"/>
</dbReference>
<keyword evidence="6" id="KW-0808">Transferase</keyword>
<evidence type="ECO:0000256" key="6">
    <source>
        <dbReference type="ARBA" id="ARBA00022679"/>
    </source>
</evidence>
<dbReference type="FunFam" id="2.160.10.10:FF:000007">
    <property type="entry name" value="Serine acetyltransferase"/>
    <property type="match status" value="1"/>
</dbReference>
<comment type="similarity">
    <text evidence="2">Belongs to the transferase hexapeptide repeat family.</text>
</comment>
<proteinExistence type="inferred from homology"/>
<dbReference type="RefSeq" id="WP_214441190.1">
    <property type="nucleotide sequence ID" value="NZ_JAECZB010000086.1"/>
</dbReference>
<dbReference type="GO" id="GO:0170033">
    <property type="term" value="P:L-amino acid metabolic process"/>
    <property type="evidence" value="ECO:0007669"/>
    <property type="project" value="UniProtKB-ARBA"/>
</dbReference>
<evidence type="ECO:0000256" key="1">
    <source>
        <dbReference type="ARBA" id="ARBA00004876"/>
    </source>
</evidence>
<keyword evidence="8" id="KW-0012">Acyltransferase</keyword>